<reference evidence="6" key="1">
    <citation type="journal article" date="2016" name="Nat. Commun.">
        <title>Genome analysis of three Pneumocystis species reveals adaptation mechanisms to life exclusively in mammalian hosts.</title>
        <authorList>
            <person name="Ma L."/>
            <person name="Chen Z."/>
            <person name="Huang D.W."/>
            <person name="Kutty G."/>
            <person name="Ishihara M."/>
            <person name="Wang H."/>
            <person name="Abouelleil A."/>
            <person name="Bishop L."/>
            <person name="Davey E."/>
            <person name="Deng R."/>
            <person name="Deng X."/>
            <person name="Fan L."/>
            <person name="Fantoni G."/>
            <person name="Fitzgerald M."/>
            <person name="Gogineni E."/>
            <person name="Goldberg J.M."/>
            <person name="Handley G."/>
            <person name="Hu X."/>
            <person name="Huber C."/>
            <person name="Jiao X."/>
            <person name="Jones K."/>
            <person name="Levin J.Z."/>
            <person name="Liu Y."/>
            <person name="Macdonald P."/>
            <person name="Melnikov A."/>
            <person name="Raley C."/>
            <person name="Sassi M."/>
            <person name="Sherman B.T."/>
            <person name="Song X."/>
            <person name="Sykes S."/>
            <person name="Tran B."/>
            <person name="Walsh L."/>
            <person name="Xia Y."/>
            <person name="Yang J."/>
            <person name="Young S."/>
            <person name="Zeng Q."/>
            <person name="Zheng X."/>
            <person name="Stephens R."/>
            <person name="Nusbaum C."/>
            <person name="Birren B.W."/>
            <person name="Azadi P."/>
            <person name="Lempicki R.A."/>
            <person name="Cuomo C.A."/>
            <person name="Kovacs J.A."/>
        </authorList>
    </citation>
    <scope>NUCLEOTIDE SEQUENCE [LARGE SCALE GENOMIC DNA]</scope>
    <source>
        <strain evidence="6">B80</strain>
    </source>
</reference>
<evidence type="ECO:0000256" key="2">
    <source>
        <dbReference type="ARBA" id="ARBA00022771"/>
    </source>
</evidence>
<dbReference type="EMBL" id="LFVZ01000005">
    <property type="protein sequence ID" value="KTW29279.1"/>
    <property type="molecule type" value="Genomic_DNA"/>
</dbReference>
<dbReference type="SUPFAM" id="SSF90209">
    <property type="entry name" value="Ran binding protein zinc finger-like"/>
    <property type="match status" value="2"/>
</dbReference>
<protein>
    <recommendedName>
        <fullName evidence="4">WLM domain-containing protein</fullName>
    </recommendedName>
</protein>
<dbReference type="PROSITE" id="PS51397">
    <property type="entry name" value="WLM"/>
    <property type="match status" value="1"/>
</dbReference>
<dbReference type="GO" id="GO:0006281">
    <property type="term" value="P:DNA repair"/>
    <property type="evidence" value="ECO:0007669"/>
    <property type="project" value="TreeGrafter"/>
</dbReference>
<keyword evidence="6" id="KW-1185">Reference proteome</keyword>
<accession>A0A0W4ZLN4</accession>
<evidence type="ECO:0000256" key="3">
    <source>
        <dbReference type="ARBA" id="ARBA00022833"/>
    </source>
</evidence>
<evidence type="ECO:0000313" key="5">
    <source>
        <dbReference type="EMBL" id="KTW29279.1"/>
    </source>
</evidence>
<keyword evidence="2" id="KW-0863">Zinc-finger</keyword>
<dbReference type="Pfam" id="PF08325">
    <property type="entry name" value="WLM"/>
    <property type="match status" value="1"/>
</dbReference>
<dbReference type="SMART" id="SM00547">
    <property type="entry name" value="ZnF_RBZ"/>
    <property type="match status" value="2"/>
</dbReference>
<organism evidence="5 6">
    <name type="scientific">Pneumocystis carinii (strain B80)</name>
    <name type="common">Rat pneumocystis pneumonia agent</name>
    <name type="synonym">Pneumocystis carinii f. sp. carinii</name>
    <dbReference type="NCBI Taxonomy" id="1408658"/>
    <lineage>
        <taxon>Eukaryota</taxon>
        <taxon>Fungi</taxon>
        <taxon>Dikarya</taxon>
        <taxon>Ascomycota</taxon>
        <taxon>Taphrinomycotina</taxon>
        <taxon>Pneumocystomycetes</taxon>
        <taxon>Pneumocystaceae</taxon>
        <taxon>Pneumocystis</taxon>
    </lineage>
</organism>
<proteinExistence type="predicted"/>
<feature type="domain" description="WLM" evidence="4">
    <location>
        <begin position="1"/>
        <end position="206"/>
    </location>
</feature>
<dbReference type="PANTHER" id="PTHR46622:SF1">
    <property type="entry name" value="DNA-DEPENDENT METALLOPROTEASE WSS1"/>
    <property type="match status" value="1"/>
</dbReference>
<gene>
    <name evidence="5" type="ORF">T552_01234</name>
</gene>
<dbReference type="InterPro" id="IPR036443">
    <property type="entry name" value="Znf_RanBP2_sf"/>
</dbReference>
<dbReference type="GO" id="GO:0008270">
    <property type="term" value="F:zinc ion binding"/>
    <property type="evidence" value="ECO:0007669"/>
    <property type="project" value="UniProtKB-KW"/>
</dbReference>
<dbReference type="InterPro" id="IPR013536">
    <property type="entry name" value="WLM_dom"/>
</dbReference>
<keyword evidence="3" id="KW-0862">Zinc</keyword>
<dbReference type="GeneID" id="28936025"/>
<comment type="caution">
    <text evidence="5">The sequence shown here is derived from an EMBL/GenBank/DDBJ whole genome shotgun (WGS) entry which is preliminary data.</text>
</comment>
<evidence type="ECO:0000256" key="1">
    <source>
        <dbReference type="ARBA" id="ARBA00022723"/>
    </source>
</evidence>
<sequence>MAFIKGIHSLSPIDKCLSLKSKKRNQEAYDLLKKIESLVTPIMRSRSLKVSVLAEFFPKNNALLGLNINRGSKICIRLRMQNDENTFYSLDYLIEIMLHELTHNVYSSHDAKFYGKLFFYMLNELNSEFNQLLCFGNIKHGLYSKDYEVNGNIYRDSLHYKTNILDQRKRSNTLTIGSVSRLGGSGNVENKPLRDLIREATEKRIKSLKWCITESNIIIEDDEIYSGFKKDISSSELLDPGPDLNNSQIKNKKALTSKPKSFQKDIILDDLWSCTFCTFKNNGNYLQCEACLSERSFNTFESFNKKWECTICSYFNEKQQYSCEFCNVIRA</sequence>
<dbReference type="VEuPathDB" id="FungiDB:T552_01234"/>
<dbReference type="Gene3D" id="2.30.30.380">
    <property type="entry name" value="Zn-finger domain of Sec23/24"/>
    <property type="match status" value="1"/>
</dbReference>
<keyword evidence="1" id="KW-0479">Metal-binding</keyword>
<dbReference type="OrthoDB" id="261960at2759"/>
<dbReference type="PANTHER" id="PTHR46622">
    <property type="entry name" value="DNA-DEPENDENT METALLOPROTEASE WSS1"/>
    <property type="match status" value="1"/>
</dbReference>
<dbReference type="InterPro" id="IPR001876">
    <property type="entry name" value="Znf_RanBP2"/>
</dbReference>
<evidence type="ECO:0000313" key="6">
    <source>
        <dbReference type="Proteomes" id="UP000054454"/>
    </source>
</evidence>
<evidence type="ECO:0000259" key="4">
    <source>
        <dbReference type="PROSITE" id="PS51397"/>
    </source>
</evidence>
<dbReference type="GO" id="GO:0008237">
    <property type="term" value="F:metallopeptidase activity"/>
    <property type="evidence" value="ECO:0007669"/>
    <property type="project" value="TreeGrafter"/>
</dbReference>
<name>A0A0W4ZLN4_PNEC8</name>
<dbReference type="PROSITE" id="PS01358">
    <property type="entry name" value="ZF_RANBP2_1"/>
    <property type="match status" value="2"/>
</dbReference>
<dbReference type="AlphaFoldDB" id="A0A0W4ZLN4"/>
<dbReference type="GO" id="GO:0005634">
    <property type="term" value="C:nucleus"/>
    <property type="evidence" value="ECO:0007669"/>
    <property type="project" value="TreeGrafter"/>
</dbReference>
<dbReference type="InterPro" id="IPR053000">
    <property type="entry name" value="WSS1-like_metalloprotease"/>
</dbReference>
<dbReference type="RefSeq" id="XP_018226472.1">
    <property type="nucleotide sequence ID" value="XM_018369823.1"/>
</dbReference>
<dbReference type="Proteomes" id="UP000054454">
    <property type="component" value="Unassembled WGS sequence"/>
</dbReference>